<dbReference type="Proteomes" id="UP001234202">
    <property type="component" value="Unassembled WGS sequence"/>
</dbReference>
<sequence length="175" mass="19553">MAERTAQRLTKPEEYAELLDRFSTFLFDCDGVIWTGPTLVPGMTDVLTMLRSKGKNILFVTNNAKKSREMYKKAFDGFGIQASVDEIFGSAYASAIYLSKILKFPADKKVYVIGEEGIEQELKSVGIQFTGGTVRSKQNKEIGKFFAELILDIPLSPFDRILKIECLSPPEIIPA</sequence>
<organism evidence="1 2">
    <name type="scientific">Naganishia onofrii</name>
    <dbReference type="NCBI Taxonomy" id="1851511"/>
    <lineage>
        <taxon>Eukaryota</taxon>
        <taxon>Fungi</taxon>
        <taxon>Dikarya</taxon>
        <taxon>Basidiomycota</taxon>
        <taxon>Agaricomycotina</taxon>
        <taxon>Tremellomycetes</taxon>
        <taxon>Filobasidiales</taxon>
        <taxon>Filobasidiaceae</taxon>
        <taxon>Naganishia</taxon>
    </lineage>
</organism>
<gene>
    <name evidence="1" type="ORF">QFC24_005054</name>
</gene>
<evidence type="ECO:0000313" key="1">
    <source>
        <dbReference type="EMBL" id="KAJ9121073.1"/>
    </source>
</evidence>
<protein>
    <submittedName>
        <fullName evidence="1">Uncharacterized protein</fullName>
    </submittedName>
</protein>
<comment type="caution">
    <text evidence="1">The sequence shown here is derived from an EMBL/GenBank/DDBJ whole genome shotgun (WGS) entry which is preliminary data.</text>
</comment>
<evidence type="ECO:0000313" key="2">
    <source>
        <dbReference type="Proteomes" id="UP001234202"/>
    </source>
</evidence>
<reference evidence="1" key="1">
    <citation type="submission" date="2023-04" db="EMBL/GenBank/DDBJ databases">
        <title>Draft Genome sequencing of Naganishia species isolated from polar environments using Oxford Nanopore Technology.</title>
        <authorList>
            <person name="Leo P."/>
            <person name="Venkateswaran K."/>
        </authorList>
    </citation>
    <scope>NUCLEOTIDE SEQUENCE</scope>
    <source>
        <strain evidence="1">DBVPG 5303</strain>
    </source>
</reference>
<name>A0ACC2XAM7_9TREE</name>
<dbReference type="EMBL" id="JASBWV010000019">
    <property type="protein sequence ID" value="KAJ9121073.1"/>
    <property type="molecule type" value="Genomic_DNA"/>
</dbReference>
<proteinExistence type="predicted"/>
<keyword evidence="2" id="KW-1185">Reference proteome</keyword>
<accession>A0ACC2XAM7</accession>